<name>A0ABY8SWW3_9BURK</name>
<evidence type="ECO:0000259" key="4">
    <source>
        <dbReference type="PROSITE" id="PS50042"/>
    </source>
</evidence>
<keyword evidence="2" id="KW-0238">DNA-binding</keyword>
<dbReference type="SUPFAM" id="SSF51206">
    <property type="entry name" value="cAMP-binding domain-like"/>
    <property type="match status" value="1"/>
</dbReference>
<gene>
    <name evidence="6" type="ORF">QMY55_10710</name>
</gene>
<dbReference type="InterPro" id="IPR036390">
    <property type="entry name" value="WH_DNA-bd_sf"/>
</dbReference>
<dbReference type="InterPro" id="IPR014710">
    <property type="entry name" value="RmlC-like_jellyroll"/>
</dbReference>
<keyword evidence="7" id="KW-1185">Reference proteome</keyword>
<dbReference type="SMART" id="SM00100">
    <property type="entry name" value="cNMP"/>
    <property type="match status" value="1"/>
</dbReference>
<dbReference type="PANTHER" id="PTHR24567">
    <property type="entry name" value="CRP FAMILY TRANSCRIPTIONAL REGULATORY PROTEIN"/>
    <property type="match status" value="1"/>
</dbReference>
<dbReference type="Pfam" id="PF13545">
    <property type="entry name" value="HTH_Crp_2"/>
    <property type="match status" value="1"/>
</dbReference>
<sequence>MATRPKNAEAPPYGSWDCHEELSAMLLNAPQIGTVARLAVGDCLFRQGQVLRSFHLIRSGVFHSRILRPDGTEILVELFGPGAVVGEGPAFSGAKRGTSVRAVSDAVVSSYTAEEMAECFGQQPEIAVSLIKLLGLKNRMLLDRISSITSPQPLFRVASLLYQLANHSSRQSADDNSADHLPDVSLSHEAIASMTALSRVSVTRTIAKLVDCGAIVDAKKGHITVDLATLREVLKNS</sequence>
<organism evidence="6 7">
    <name type="scientific">Comamonas resistens</name>
    <dbReference type="NCBI Taxonomy" id="3046670"/>
    <lineage>
        <taxon>Bacteria</taxon>
        <taxon>Pseudomonadati</taxon>
        <taxon>Pseudomonadota</taxon>
        <taxon>Betaproteobacteria</taxon>
        <taxon>Burkholderiales</taxon>
        <taxon>Comamonadaceae</taxon>
        <taxon>Comamonas</taxon>
    </lineage>
</organism>
<keyword evidence="1" id="KW-0805">Transcription regulation</keyword>
<reference evidence="6 7" key="1">
    <citation type="submission" date="2023-05" db="EMBL/GenBank/DDBJ databases">
        <authorList>
            <person name="Yin Y."/>
            <person name="Lu Z."/>
        </authorList>
    </citation>
    <scope>NUCLEOTIDE SEQUENCE [LARGE SCALE GENOMIC DNA]</scope>
    <source>
        <strain evidence="6 7">ZM22</strain>
    </source>
</reference>
<feature type="domain" description="HTH crp-type" evidence="5">
    <location>
        <begin position="156"/>
        <end position="228"/>
    </location>
</feature>
<evidence type="ECO:0000313" key="6">
    <source>
        <dbReference type="EMBL" id="WHS67540.1"/>
    </source>
</evidence>
<dbReference type="InterPro" id="IPR050397">
    <property type="entry name" value="Env_Response_Regulators"/>
</dbReference>
<dbReference type="Pfam" id="PF00027">
    <property type="entry name" value="cNMP_binding"/>
    <property type="match status" value="1"/>
</dbReference>
<dbReference type="SUPFAM" id="SSF46785">
    <property type="entry name" value="Winged helix' DNA-binding domain"/>
    <property type="match status" value="1"/>
</dbReference>
<dbReference type="PROSITE" id="PS50042">
    <property type="entry name" value="CNMP_BINDING_3"/>
    <property type="match status" value="1"/>
</dbReference>
<protein>
    <submittedName>
        <fullName evidence="6">Crp/Fnr family transcriptional regulator</fullName>
    </submittedName>
</protein>
<dbReference type="PANTHER" id="PTHR24567:SF74">
    <property type="entry name" value="HTH-TYPE TRANSCRIPTIONAL REGULATOR ARCR"/>
    <property type="match status" value="1"/>
</dbReference>
<dbReference type="InterPro" id="IPR018490">
    <property type="entry name" value="cNMP-bd_dom_sf"/>
</dbReference>
<dbReference type="PROSITE" id="PS51063">
    <property type="entry name" value="HTH_CRP_2"/>
    <property type="match status" value="1"/>
</dbReference>
<keyword evidence="3" id="KW-0804">Transcription</keyword>
<accession>A0ABY8SWW3</accession>
<evidence type="ECO:0000256" key="3">
    <source>
        <dbReference type="ARBA" id="ARBA00023163"/>
    </source>
</evidence>
<evidence type="ECO:0000256" key="2">
    <source>
        <dbReference type="ARBA" id="ARBA00023125"/>
    </source>
</evidence>
<dbReference type="InterPro" id="IPR000595">
    <property type="entry name" value="cNMP-bd_dom"/>
</dbReference>
<feature type="domain" description="Cyclic nucleotide-binding" evidence="4">
    <location>
        <begin position="41"/>
        <end position="105"/>
    </location>
</feature>
<evidence type="ECO:0000313" key="7">
    <source>
        <dbReference type="Proteomes" id="UP001240697"/>
    </source>
</evidence>
<dbReference type="Gene3D" id="2.60.120.10">
    <property type="entry name" value="Jelly Rolls"/>
    <property type="match status" value="1"/>
</dbReference>
<proteinExistence type="predicted"/>
<dbReference type="RefSeq" id="WP_283488566.1">
    <property type="nucleotide sequence ID" value="NZ_CP125947.1"/>
</dbReference>
<dbReference type="InterPro" id="IPR012318">
    <property type="entry name" value="HTH_CRP"/>
</dbReference>
<evidence type="ECO:0000259" key="5">
    <source>
        <dbReference type="PROSITE" id="PS51063"/>
    </source>
</evidence>
<dbReference type="EMBL" id="CP125947">
    <property type="protein sequence ID" value="WHS67540.1"/>
    <property type="molecule type" value="Genomic_DNA"/>
</dbReference>
<dbReference type="CDD" id="cd00038">
    <property type="entry name" value="CAP_ED"/>
    <property type="match status" value="1"/>
</dbReference>
<evidence type="ECO:0000256" key="1">
    <source>
        <dbReference type="ARBA" id="ARBA00023015"/>
    </source>
</evidence>
<dbReference type="Proteomes" id="UP001240697">
    <property type="component" value="Chromosome"/>
</dbReference>